<dbReference type="PANTHER" id="PTHR48419">
    <property type="entry name" value="SULFOTRANSFERASE DOMAIN-CONTAINING PROTEIN"/>
    <property type="match status" value="1"/>
</dbReference>
<dbReference type="RefSeq" id="XP_038078451.1">
    <property type="nucleotide sequence ID" value="XM_038222523.1"/>
</dbReference>
<organism evidence="1 2">
    <name type="scientific">Patiria miniata</name>
    <name type="common">Bat star</name>
    <name type="synonym">Asterina miniata</name>
    <dbReference type="NCBI Taxonomy" id="46514"/>
    <lineage>
        <taxon>Eukaryota</taxon>
        <taxon>Metazoa</taxon>
        <taxon>Echinodermata</taxon>
        <taxon>Eleutherozoa</taxon>
        <taxon>Asterozoa</taxon>
        <taxon>Asteroidea</taxon>
        <taxon>Valvatacea</taxon>
        <taxon>Valvatida</taxon>
        <taxon>Asterinidae</taxon>
        <taxon>Patiria</taxon>
    </lineage>
</organism>
<dbReference type="PANTHER" id="PTHR48419:SF1">
    <property type="entry name" value="SULFOTRANSFERASE DOMAIN-CONTAINING PROTEIN"/>
    <property type="match status" value="1"/>
</dbReference>
<evidence type="ECO:0000313" key="2">
    <source>
        <dbReference type="Proteomes" id="UP000887568"/>
    </source>
</evidence>
<evidence type="ECO:0000313" key="1">
    <source>
        <dbReference type="EnsemblMetazoa" id="XP_038078451.1"/>
    </source>
</evidence>
<keyword evidence="2" id="KW-1185">Reference proteome</keyword>
<dbReference type="OMA" id="VILWCAP"/>
<protein>
    <submittedName>
        <fullName evidence="1">Uncharacterized protein</fullName>
    </submittedName>
</protein>
<dbReference type="GeneID" id="119745875"/>
<dbReference type="Proteomes" id="UP000887568">
    <property type="component" value="Unplaced"/>
</dbReference>
<dbReference type="Gene3D" id="3.40.50.300">
    <property type="entry name" value="P-loop containing nucleotide triphosphate hydrolases"/>
    <property type="match status" value="1"/>
</dbReference>
<dbReference type="Pfam" id="PF19798">
    <property type="entry name" value="Sulfotransfer_5"/>
    <property type="match status" value="1"/>
</dbReference>
<dbReference type="AlphaFoldDB" id="A0A914BS57"/>
<dbReference type="EnsemblMetazoa" id="XM_038222523.1">
    <property type="protein sequence ID" value="XP_038078451.1"/>
    <property type="gene ID" value="LOC119745875"/>
</dbReference>
<dbReference type="InterPro" id="IPR027417">
    <property type="entry name" value="P-loop_NTPase"/>
</dbReference>
<reference evidence="1" key="1">
    <citation type="submission" date="2022-11" db="UniProtKB">
        <authorList>
            <consortium name="EnsemblMetazoa"/>
        </authorList>
    </citation>
    <scope>IDENTIFICATION</scope>
</reference>
<accession>A0A914BS57</accession>
<dbReference type="OrthoDB" id="416710at2759"/>
<dbReference type="SUPFAM" id="SSF52540">
    <property type="entry name" value="P-loop containing nucleoside triphosphate hydrolases"/>
    <property type="match status" value="1"/>
</dbReference>
<dbReference type="InterPro" id="IPR053226">
    <property type="entry name" value="Pyrrolopyrazine_biosynth_F"/>
</dbReference>
<sequence>MVALFTTHEGALHCYHRFMVLIDDTCLCPKFLTRILTPYNSIILPPQDPRTEFLRELCNRHSHTCELLKMADSKPKRLALWSTTRCLSTAMVMSFGNYGNVEVFNELYAGAATFGPESTIHLPVPFPVDDEMTYDDVKTLLEADYPTTDLVFVKDHAAAVTGRYDKLPTGYTHAFIIRNPEKTVSSNMRLSERTGITTDQFVQISTTGVQGSGFGDLVKLAEHLESWLGKPPVILDADDLQRDPEKMLRAFCKALDLPFRESLLKWEPITEIPWNNSKAMLTLHRANGAYDNALNSSGWIVTDPKPVDLSGLPQVLRELINEARPFYEILHGKRLKPEN</sequence>
<name>A0A914BS57_PATMI</name>
<proteinExistence type="predicted"/>